<dbReference type="OMA" id="GLNWMED"/>
<organism evidence="10">
    <name type="scientific">Amphimedon queenslandica</name>
    <name type="common">Sponge</name>
    <dbReference type="NCBI Taxonomy" id="400682"/>
    <lineage>
        <taxon>Eukaryota</taxon>
        <taxon>Metazoa</taxon>
        <taxon>Porifera</taxon>
        <taxon>Demospongiae</taxon>
        <taxon>Heteroscleromorpha</taxon>
        <taxon>Haplosclerida</taxon>
        <taxon>Niphatidae</taxon>
        <taxon>Amphimedon</taxon>
    </lineage>
</organism>
<evidence type="ECO:0000256" key="8">
    <source>
        <dbReference type="SAM" id="MobiDB-lite"/>
    </source>
</evidence>
<evidence type="ECO:0000256" key="5">
    <source>
        <dbReference type="ARBA" id="ARBA00023204"/>
    </source>
</evidence>
<evidence type="ECO:0000313" key="11">
    <source>
        <dbReference type="Proteomes" id="UP000007879"/>
    </source>
</evidence>
<dbReference type="Proteomes" id="UP000007879">
    <property type="component" value="Unassembled WGS sequence"/>
</dbReference>
<feature type="region of interest" description="Disordered" evidence="8">
    <location>
        <begin position="154"/>
        <end position="175"/>
    </location>
</feature>
<dbReference type="InterPro" id="IPR027786">
    <property type="entry name" value="Nse4/EID"/>
</dbReference>
<comment type="subcellular location">
    <subcellularLocation>
        <location evidence="1 7">Nucleus</location>
    </subcellularLocation>
</comment>
<gene>
    <name evidence="10" type="primary">100641094</name>
</gene>
<evidence type="ECO:0000256" key="2">
    <source>
        <dbReference type="ARBA" id="ARBA00008997"/>
    </source>
</evidence>
<keyword evidence="6 7" id="KW-0539">Nucleus</keyword>
<evidence type="ECO:0000313" key="10">
    <source>
        <dbReference type="EnsemblMetazoa" id="Aqu2.1.19139_001"/>
    </source>
</evidence>
<evidence type="ECO:0000256" key="3">
    <source>
        <dbReference type="ARBA" id="ARBA00022763"/>
    </source>
</evidence>
<dbReference type="OrthoDB" id="361242at2759"/>
<name>A0A1X7TVN5_AMPQE</name>
<dbReference type="GO" id="GO:0006281">
    <property type="term" value="P:DNA repair"/>
    <property type="evidence" value="ECO:0007669"/>
    <property type="project" value="UniProtKB-UniRule"/>
</dbReference>
<comment type="function">
    <text evidence="7">Component of the SMC5-SMC6 complex, that promotes sister chromatid alignment after DNA damage and facilitates double-stranded DNA breaks (DSBs) repair via homologous recombination between sister chromatids.</text>
</comment>
<dbReference type="PANTHER" id="PTHR16140:SF0">
    <property type="entry name" value="NON-STRUCTURAL MAINTENANCE OF CHROMOSOMES ELEMENT 4"/>
    <property type="match status" value="1"/>
</dbReference>
<dbReference type="eggNOG" id="KOG2866">
    <property type="taxonomic scope" value="Eukaryota"/>
</dbReference>
<keyword evidence="5 7" id="KW-0234">DNA repair</keyword>
<evidence type="ECO:0000256" key="6">
    <source>
        <dbReference type="ARBA" id="ARBA00023242"/>
    </source>
</evidence>
<evidence type="ECO:0000259" key="9">
    <source>
        <dbReference type="Pfam" id="PF08743"/>
    </source>
</evidence>
<protein>
    <recommendedName>
        <fullName evidence="7">Non-structural maintenance of chromosomes element 4</fullName>
    </recommendedName>
</protein>
<evidence type="ECO:0000256" key="4">
    <source>
        <dbReference type="ARBA" id="ARBA00023172"/>
    </source>
</evidence>
<reference evidence="10" key="2">
    <citation type="submission" date="2017-05" db="UniProtKB">
        <authorList>
            <consortium name="EnsemblMetazoa"/>
        </authorList>
    </citation>
    <scope>IDENTIFICATION</scope>
</reference>
<dbReference type="InterPro" id="IPR014854">
    <property type="entry name" value="Nse4_C"/>
</dbReference>
<dbReference type="EnsemblMetazoa" id="Aqu2.1.19139_001">
    <property type="protein sequence ID" value="Aqu2.1.19139_001"/>
    <property type="gene ID" value="Aqu2.1.19139"/>
</dbReference>
<keyword evidence="3 7" id="KW-0227">DNA damage</keyword>
<dbReference type="PANTHER" id="PTHR16140">
    <property type="entry name" value="NON-STRUCTURAL MAINTENANCE OF CHROMOSOMES ELEMENT 4"/>
    <property type="match status" value="1"/>
</dbReference>
<dbReference type="GO" id="GO:0005634">
    <property type="term" value="C:nucleus"/>
    <property type="evidence" value="ECO:0007669"/>
    <property type="project" value="UniProtKB-SubCell"/>
</dbReference>
<accession>A0A1X7TVN5</accession>
<comment type="similarity">
    <text evidence="2 7">Belongs to the NSE4 family.</text>
</comment>
<dbReference type="GO" id="GO:0030915">
    <property type="term" value="C:Smc5-Smc6 complex"/>
    <property type="evidence" value="ECO:0007669"/>
    <property type="project" value="UniProtKB-UniRule"/>
</dbReference>
<dbReference type="EnsemblMetazoa" id="XM_003389675.1">
    <property type="protein sequence ID" value="XP_003389723.1"/>
    <property type="gene ID" value="LOC100641094"/>
</dbReference>
<keyword evidence="4 7" id="KW-0233">DNA recombination</keyword>
<dbReference type="STRING" id="400682.A0A1X7TVN5"/>
<dbReference type="Pfam" id="PF08743">
    <property type="entry name" value="Nse4_C"/>
    <property type="match status" value="1"/>
</dbReference>
<evidence type="ECO:0000256" key="1">
    <source>
        <dbReference type="ARBA" id="ARBA00004123"/>
    </source>
</evidence>
<comment type="subunit">
    <text evidence="7">Component of the SMC5-SMC6 complex.</text>
</comment>
<feature type="compositionally biased region" description="Basic and acidic residues" evidence="8">
    <location>
        <begin position="163"/>
        <end position="175"/>
    </location>
</feature>
<feature type="domain" description="Non-structural maintenance of chromosome element 4 C-terminal" evidence="9">
    <location>
        <begin position="203"/>
        <end position="284"/>
    </location>
</feature>
<dbReference type="AlphaFoldDB" id="A0A1X7TVN5"/>
<reference evidence="11" key="1">
    <citation type="journal article" date="2010" name="Nature">
        <title>The Amphimedon queenslandica genome and the evolution of animal complexity.</title>
        <authorList>
            <person name="Srivastava M."/>
            <person name="Simakov O."/>
            <person name="Chapman J."/>
            <person name="Fahey B."/>
            <person name="Gauthier M.E."/>
            <person name="Mitros T."/>
            <person name="Richards G.S."/>
            <person name="Conaco C."/>
            <person name="Dacre M."/>
            <person name="Hellsten U."/>
            <person name="Larroux C."/>
            <person name="Putnam N.H."/>
            <person name="Stanke M."/>
            <person name="Adamska M."/>
            <person name="Darling A."/>
            <person name="Degnan S.M."/>
            <person name="Oakley T.H."/>
            <person name="Plachetzki D.C."/>
            <person name="Zhai Y."/>
            <person name="Adamski M."/>
            <person name="Calcino A."/>
            <person name="Cummins S.F."/>
            <person name="Goodstein D.M."/>
            <person name="Harris C."/>
            <person name="Jackson D.J."/>
            <person name="Leys S.P."/>
            <person name="Shu S."/>
            <person name="Woodcroft B.J."/>
            <person name="Vervoort M."/>
            <person name="Kosik K.S."/>
            <person name="Manning G."/>
            <person name="Degnan B.M."/>
            <person name="Rokhsar D.S."/>
        </authorList>
    </citation>
    <scope>NUCLEOTIDE SEQUENCE [LARGE SCALE GENOMIC DNA]</scope>
</reference>
<sequence>MASGSSEGEGSDTRWDTAFRRDLRHELRENLLETQRTREVMSVPDELLKKLEEGDKLYDKVVSSREAAIDSEHFKLLSEIARHQSQSSRGELIHFDQRVYSEKLLSLMGGRLGGPPDWTVLGKLFIKSFKVAPTTQFLHGALDPVPVVQKSARQAKRASKSVTTERPKELTEFEEKEETTTRDVSILINTLKRVFEEQGIDKIHYFKFIIDPESFSHTVENIFHFAFLIKEGRAGLIIENGEPYIHLNIGGGGATGGTNQGIISINMKMWKDLIDKYDITESMIKKRQ</sequence>
<dbReference type="GO" id="GO:0006310">
    <property type="term" value="P:DNA recombination"/>
    <property type="evidence" value="ECO:0007669"/>
    <property type="project" value="UniProtKB-UniRule"/>
</dbReference>
<dbReference type="KEGG" id="aqu:100641094"/>
<dbReference type="InParanoid" id="A0A1X7TVN5"/>
<proteinExistence type="inferred from homology"/>
<evidence type="ECO:0000256" key="7">
    <source>
        <dbReference type="RuleBase" id="RU365071"/>
    </source>
</evidence>
<keyword evidence="11" id="KW-1185">Reference proteome</keyword>